<keyword evidence="6" id="KW-0653">Protein transport</keyword>
<dbReference type="RefSeq" id="WP_098504715.1">
    <property type="nucleotide sequence ID" value="NZ_PDJQ01000001.1"/>
</dbReference>
<dbReference type="GO" id="GO:0016887">
    <property type="term" value="F:ATP hydrolysis activity"/>
    <property type="evidence" value="ECO:0007669"/>
    <property type="project" value="InterPro"/>
</dbReference>
<reference evidence="11 12" key="1">
    <citation type="submission" date="2017-09" db="EMBL/GenBank/DDBJ databases">
        <title>Sequencing the genomes of two abundant thermophiles in Great Basin hot springs: Thermocrinis jamiesonii and novel Chloroflexi Thermoflexus hugenholtzii.</title>
        <authorList>
            <person name="Hedlund B."/>
        </authorList>
    </citation>
    <scope>NUCLEOTIDE SEQUENCE [LARGE SCALE GENOMIC DNA]</scope>
    <source>
        <strain evidence="11 12">G233</strain>
    </source>
</reference>
<sequence>MTAVLEAITRALAGASLYRRTGTLLHATGEMAVAAGINLQPGELVLIEDPSGNPIPAEAAGAAPGIAHLALLERAALPAGARVVATGFPPLAPVGASLLGRILDGLGRPIDGGPVPQGVRWVPAAAEPPHPLDREPITRPLPSGVRAVDGFLTLGRGQRVGIFAGSGVGKSTLLGMLARGTRADITVIALIGERGREVRDFIEHDLGRDALQNCVVVASTGDNPAAMRICAARTATAIAEGFREQGADVLLLFDSLTRVAMARREIGLAAGEPPTARGYPPSVFSMLPHLMERAGPGPTGSITAVYTVLVDGEDMDEPIADLARATLDGHIVLRRALASAGHYPPIDVLQSVSRLMDRVASPAHREAARRLRQLLAAYEDARDLVAIGAYSRGADPLVDRALELLPAINAFLRQRADDVTPFDDAVAALCAIDPEFEDASANPGPGVSAGSASEPGEVTDAVVVEAA</sequence>
<proteinExistence type="predicted"/>
<evidence type="ECO:0000256" key="5">
    <source>
        <dbReference type="ARBA" id="ARBA00022840"/>
    </source>
</evidence>
<evidence type="ECO:0000313" key="11">
    <source>
        <dbReference type="EMBL" id="PFG75395.1"/>
    </source>
</evidence>
<dbReference type="SUPFAM" id="SSF52540">
    <property type="entry name" value="P-loop containing nucleoside triphosphate hydrolases"/>
    <property type="match status" value="1"/>
</dbReference>
<dbReference type="NCBIfam" id="TIGR01026">
    <property type="entry name" value="fliI_yscN"/>
    <property type="match status" value="1"/>
</dbReference>
<evidence type="ECO:0000313" key="12">
    <source>
        <dbReference type="Proteomes" id="UP000223071"/>
    </source>
</evidence>
<keyword evidence="5" id="KW-0067">ATP-binding</keyword>
<organism evidence="11 12">
    <name type="scientific">Tepidiforma thermophila (strain KCTC 52669 / CGMCC 1.13589 / G233)</name>
    <dbReference type="NCBI Taxonomy" id="2761530"/>
    <lineage>
        <taxon>Bacteria</taxon>
        <taxon>Bacillati</taxon>
        <taxon>Chloroflexota</taxon>
        <taxon>Tepidiformia</taxon>
        <taxon>Tepidiformales</taxon>
        <taxon>Tepidiformaceae</taxon>
        <taxon>Tepidiforma</taxon>
    </lineage>
</organism>
<comment type="catalytic activity">
    <reaction evidence="8">
        <text>ATP + H2O + cellular proteinSide 1 = ADP + phosphate + cellular proteinSide 2.</text>
        <dbReference type="EC" id="7.4.2.8"/>
    </reaction>
</comment>
<dbReference type="Gene3D" id="3.40.50.12240">
    <property type="match status" value="1"/>
</dbReference>
<feature type="domain" description="AAA+ ATPase" evidence="10">
    <location>
        <begin position="156"/>
        <end position="337"/>
    </location>
</feature>
<dbReference type="InterPro" id="IPR005714">
    <property type="entry name" value="ATPase_T3SS_FliI/YscN"/>
</dbReference>
<comment type="subcellular location">
    <subcellularLocation>
        <location evidence="1">Cytoplasm</location>
    </subcellularLocation>
</comment>
<evidence type="ECO:0000256" key="9">
    <source>
        <dbReference type="SAM" id="MobiDB-lite"/>
    </source>
</evidence>
<evidence type="ECO:0000256" key="7">
    <source>
        <dbReference type="ARBA" id="ARBA00022967"/>
    </source>
</evidence>
<dbReference type="SMART" id="SM00382">
    <property type="entry name" value="AAA"/>
    <property type="match status" value="1"/>
</dbReference>
<comment type="caution">
    <text evidence="11">The sequence shown here is derived from an EMBL/GenBank/DDBJ whole genome shotgun (WGS) entry which is preliminary data.</text>
</comment>
<dbReference type="InterPro" id="IPR000194">
    <property type="entry name" value="ATPase_F1/V1/A1_a/bsu_nucl-bd"/>
</dbReference>
<dbReference type="GO" id="GO:0005737">
    <property type="term" value="C:cytoplasm"/>
    <property type="evidence" value="ECO:0007669"/>
    <property type="project" value="UniProtKB-SubCell"/>
</dbReference>
<evidence type="ECO:0000256" key="8">
    <source>
        <dbReference type="ARBA" id="ARBA00034006"/>
    </source>
</evidence>
<dbReference type="PROSITE" id="PS00152">
    <property type="entry name" value="ATPASE_ALPHA_BETA"/>
    <property type="match status" value="1"/>
</dbReference>
<dbReference type="GO" id="GO:0046933">
    <property type="term" value="F:proton-transporting ATP synthase activity, rotational mechanism"/>
    <property type="evidence" value="ECO:0007669"/>
    <property type="project" value="TreeGrafter"/>
</dbReference>
<dbReference type="PANTHER" id="PTHR15184:SF9">
    <property type="entry name" value="SPI-1 TYPE 3 SECRETION SYSTEM ATPASE"/>
    <property type="match status" value="1"/>
</dbReference>
<dbReference type="CDD" id="cd01136">
    <property type="entry name" value="ATPase_flagellum-secretory_path_III"/>
    <property type="match status" value="1"/>
</dbReference>
<evidence type="ECO:0000256" key="3">
    <source>
        <dbReference type="ARBA" id="ARBA00022490"/>
    </source>
</evidence>
<evidence type="ECO:0000256" key="4">
    <source>
        <dbReference type="ARBA" id="ARBA00022741"/>
    </source>
</evidence>
<evidence type="ECO:0000256" key="6">
    <source>
        <dbReference type="ARBA" id="ARBA00022927"/>
    </source>
</evidence>
<dbReference type="GO" id="GO:0030254">
    <property type="term" value="P:protein secretion by the type III secretion system"/>
    <property type="evidence" value="ECO:0007669"/>
    <property type="project" value="InterPro"/>
</dbReference>
<dbReference type="CDD" id="cd18114">
    <property type="entry name" value="ATP-synt_flagellum-secretory_path_III_C"/>
    <property type="match status" value="1"/>
</dbReference>
<dbReference type="GO" id="GO:0008564">
    <property type="term" value="F:protein-exporting ATPase activity"/>
    <property type="evidence" value="ECO:0007669"/>
    <property type="project" value="UniProtKB-EC"/>
</dbReference>
<accession>A0A2A9HK28</accession>
<dbReference type="FunFam" id="3.40.50.12240:FF:000002">
    <property type="entry name" value="Flagellum-specific ATP synthase FliI"/>
    <property type="match status" value="1"/>
</dbReference>
<dbReference type="Pfam" id="PF00006">
    <property type="entry name" value="ATP-synt_ab"/>
    <property type="match status" value="1"/>
</dbReference>
<dbReference type="GO" id="GO:0030257">
    <property type="term" value="C:type III protein secretion system complex"/>
    <property type="evidence" value="ECO:0007669"/>
    <property type="project" value="InterPro"/>
</dbReference>
<dbReference type="InterPro" id="IPR020003">
    <property type="entry name" value="ATPase_a/bsu_AS"/>
</dbReference>
<name>A0A2A9HK28_TEPT2</name>
<evidence type="ECO:0000259" key="10">
    <source>
        <dbReference type="SMART" id="SM00382"/>
    </source>
</evidence>
<dbReference type="Pfam" id="PF18269">
    <property type="entry name" value="T3SS_ATPase_C"/>
    <property type="match status" value="1"/>
</dbReference>
<evidence type="ECO:0000256" key="1">
    <source>
        <dbReference type="ARBA" id="ARBA00004496"/>
    </source>
</evidence>
<evidence type="ECO:0000256" key="2">
    <source>
        <dbReference type="ARBA" id="ARBA00022448"/>
    </source>
</evidence>
<dbReference type="GO" id="GO:0005524">
    <property type="term" value="F:ATP binding"/>
    <property type="evidence" value="ECO:0007669"/>
    <property type="project" value="UniProtKB-KW"/>
</dbReference>
<dbReference type="InterPro" id="IPR040627">
    <property type="entry name" value="T3SS_ATPase_C"/>
</dbReference>
<keyword evidence="4" id="KW-0547">Nucleotide-binding</keyword>
<dbReference type="EMBL" id="PDJQ01000001">
    <property type="protein sequence ID" value="PFG75395.1"/>
    <property type="molecule type" value="Genomic_DNA"/>
</dbReference>
<dbReference type="AlphaFoldDB" id="A0A2A9HK28"/>
<gene>
    <name evidence="11" type="ORF">A9A59_2664</name>
</gene>
<dbReference type="InterPro" id="IPR027417">
    <property type="entry name" value="P-loop_NTPase"/>
</dbReference>
<keyword evidence="2" id="KW-0813">Transport</keyword>
<keyword evidence="12" id="KW-1185">Reference proteome</keyword>
<dbReference type="Proteomes" id="UP000223071">
    <property type="component" value="Unassembled WGS sequence"/>
</dbReference>
<dbReference type="InterPro" id="IPR050053">
    <property type="entry name" value="ATPase_alpha/beta_chains"/>
</dbReference>
<keyword evidence="3" id="KW-0963">Cytoplasm</keyword>
<dbReference type="PANTHER" id="PTHR15184">
    <property type="entry name" value="ATP SYNTHASE"/>
    <property type="match status" value="1"/>
</dbReference>
<feature type="region of interest" description="Disordered" evidence="9">
    <location>
        <begin position="440"/>
        <end position="459"/>
    </location>
</feature>
<dbReference type="InterPro" id="IPR003593">
    <property type="entry name" value="AAA+_ATPase"/>
</dbReference>
<keyword evidence="7" id="KW-1278">Translocase</keyword>
<protein>
    <submittedName>
        <fullName evidence="11">Flagellum-specific ATP synthase</fullName>
    </submittedName>
</protein>